<name>A0A1H6HPN1_RUMFL</name>
<sequence length="299" mass="34422">MDILVTGGTVFASRYTAEYFSKRGSTVYVLNRGSKPQSKNVIPIIGDRKALGNTLKPYHFDAVIDVTAYNSEDVELLINGLESFDKYILISSSAVYPETLPQPFCETMKIGPNSIWGKYGTDKIAAENALLQRCPYAYIIRPPYLCGPMNNLYRESFVFECAEQDRPFYLPENGSMKLQFFHIGDLCRLIEKILISDVKEHLFNTGYPVPVSIKEWVSLCYSIIGKTPIFKNVEAEIAQRSYFPFYKYEYLLNVERMNNILPDLTPLNDSLKESYEWFRNNRELIIKKPLIDYIENNLA</sequence>
<accession>A0A1H6HPN1</accession>
<dbReference type="Gene3D" id="3.40.50.720">
    <property type="entry name" value="NAD(P)-binding Rossmann-like Domain"/>
    <property type="match status" value="1"/>
</dbReference>
<protein>
    <submittedName>
        <fullName evidence="2">Nucleoside-diphosphate-sugar epimerase</fullName>
    </submittedName>
</protein>
<dbReference type="PANTHER" id="PTHR43245:SF13">
    <property type="entry name" value="UDP-D-APIOSE_UDP-D-XYLOSE SYNTHASE 2"/>
    <property type="match status" value="1"/>
</dbReference>
<dbReference type="SUPFAM" id="SSF51735">
    <property type="entry name" value="NAD(P)-binding Rossmann-fold domains"/>
    <property type="match status" value="1"/>
</dbReference>
<dbReference type="InterPro" id="IPR036291">
    <property type="entry name" value="NAD(P)-bd_dom_sf"/>
</dbReference>
<dbReference type="InterPro" id="IPR050177">
    <property type="entry name" value="Lipid_A_modif_metabolic_enz"/>
</dbReference>
<dbReference type="InterPro" id="IPR001509">
    <property type="entry name" value="Epimerase_deHydtase"/>
</dbReference>
<dbReference type="Proteomes" id="UP000183190">
    <property type="component" value="Unassembled WGS sequence"/>
</dbReference>
<gene>
    <name evidence="2" type="ORF">SAMN02910265_00069</name>
</gene>
<dbReference type="PANTHER" id="PTHR43245">
    <property type="entry name" value="BIFUNCTIONAL POLYMYXIN RESISTANCE PROTEIN ARNA"/>
    <property type="match status" value="1"/>
</dbReference>
<dbReference type="EMBL" id="FNWV01000001">
    <property type="protein sequence ID" value="SEH37022.1"/>
    <property type="molecule type" value="Genomic_DNA"/>
</dbReference>
<organism evidence="2 3">
    <name type="scientific">Ruminococcus flavefaciens</name>
    <dbReference type="NCBI Taxonomy" id="1265"/>
    <lineage>
        <taxon>Bacteria</taxon>
        <taxon>Bacillati</taxon>
        <taxon>Bacillota</taxon>
        <taxon>Clostridia</taxon>
        <taxon>Eubacteriales</taxon>
        <taxon>Oscillospiraceae</taxon>
        <taxon>Ruminococcus</taxon>
    </lineage>
</organism>
<dbReference type="OrthoDB" id="9809586at2"/>
<dbReference type="RefSeq" id="WP_074713932.1">
    <property type="nucleotide sequence ID" value="NZ_FNWV01000001.1"/>
</dbReference>
<feature type="domain" description="NAD-dependent epimerase/dehydratase" evidence="1">
    <location>
        <begin position="3"/>
        <end position="204"/>
    </location>
</feature>
<evidence type="ECO:0000259" key="1">
    <source>
        <dbReference type="Pfam" id="PF01370"/>
    </source>
</evidence>
<dbReference type="AlphaFoldDB" id="A0A1H6HPN1"/>
<proteinExistence type="predicted"/>
<reference evidence="2 3" key="1">
    <citation type="submission" date="2016-10" db="EMBL/GenBank/DDBJ databases">
        <authorList>
            <person name="de Groot N.N."/>
        </authorList>
    </citation>
    <scope>NUCLEOTIDE SEQUENCE [LARGE SCALE GENOMIC DNA]</scope>
    <source>
        <strain evidence="2 3">YAD2003</strain>
    </source>
</reference>
<evidence type="ECO:0000313" key="3">
    <source>
        <dbReference type="Proteomes" id="UP000183190"/>
    </source>
</evidence>
<dbReference type="Pfam" id="PF01370">
    <property type="entry name" value="Epimerase"/>
    <property type="match status" value="1"/>
</dbReference>
<evidence type="ECO:0000313" key="2">
    <source>
        <dbReference type="EMBL" id="SEH37022.1"/>
    </source>
</evidence>